<dbReference type="Proteomes" id="UP001271769">
    <property type="component" value="Unassembled WGS sequence"/>
</dbReference>
<dbReference type="InterPro" id="IPR006076">
    <property type="entry name" value="FAD-dep_OxRdtase"/>
</dbReference>
<keyword evidence="1 3" id="KW-0560">Oxidoreductase</keyword>
<protein>
    <submittedName>
        <fullName evidence="3">FAD-binding oxidoreductase</fullName>
        <ecNumber evidence="3">1.-.-.-</ecNumber>
    </submittedName>
</protein>
<dbReference type="InterPro" id="IPR036188">
    <property type="entry name" value="FAD/NAD-bd_sf"/>
</dbReference>
<sequence>MTALTMQSFDVVIIGGGVVGSSAAYFLSTQPDFNGTIAVIEKDPTYAEAATPRSAGGVRLQFSTAENVLMGAFGASFIKSADEHLKVGNETSGVEFRENGYLFLATGAGLKTLLNNQRLQHELGAATELLNPRELQDSFPWLNTTDLAGGSFGPVNEGWTDPYSLLQAFKRKARSQGVTYLNNTVTNLTREGSRITAVTLASGETIACGCAINTAGCQGRNIAALAGIDLPVHSRKRFIYVFDCRDELEKVPLVIDPSGVWFRPEGAQFICGVSPEEHDDPESFDFELDYRLFEELIWPTLAHRVPSFEAIKLVRAWAGHYDYNVFDQNVIVGRAPGYDNFLLANGFSGHGLQQSPAIGRALSELVTFGQYRSLDLRRFGYDRLLTGAALREQNVV</sequence>
<keyword evidence="4" id="KW-1185">Reference proteome</keyword>
<evidence type="ECO:0000313" key="4">
    <source>
        <dbReference type="Proteomes" id="UP001271769"/>
    </source>
</evidence>
<dbReference type="SUPFAM" id="SSF51905">
    <property type="entry name" value="FAD/NAD(P)-binding domain"/>
    <property type="match status" value="1"/>
</dbReference>
<feature type="domain" description="FAD dependent oxidoreductase" evidence="2">
    <location>
        <begin position="10"/>
        <end position="365"/>
    </location>
</feature>
<reference evidence="3 4" key="1">
    <citation type="journal article" date="2013" name="Antonie Van Leeuwenhoek">
        <title>Dongia rigui sp. nov., isolated from freshwater of a large wetland in Korea.</title>
        <authorList>
            <person name="Baik K.S."/>
            <person name="Hwang Y.M."/>
            <person name="Choi J.S."/>
            <person name="Kwon J."/>
            <person name="Seong C.N."/>
        </authorList>
    </citation>
    <scope>NUCLEOTIDE SEQUENCE [LARGE SCALE GENOMIC DNA]</scope>
    <source>
        <strain evidence="3 4">04SU4-P</strain>
    </source>
</reference>
<organism evidence="3 4">
    <name type="scientific">Dongia rigui</name>
    <dbReference type="NCBI Taxonomy" id="940149"/>
    <lineage>
        <taxon>Bacteria</taxon>
        <taxon>Pseudomonadati</taxon>
        <taxon>Pseudomonadota</taxon>
        <taxon>Alphaproteobacteria</taxon>
        <taxon>Rhodospirillales</taxon>
        <taxon>Dongiaceae</taxon>
        <taxon>Dongia</taxon>
    </lineage>
</organism>
<dbReference type="EC" id="1.-.-.-" evidence="3"/>
<evidence type="ECO:0000313" key="3">
    <source>
        <dbReference type="EMBL" id="MDY0872888.1"/>
    </source>
</evidence>
<accession>A0ABU5DZZ5</accession>
<dbReference type="PANTHER" id="PTHR13847:SF287">
    <property type="entry name" value="FAD-DEPENDENT OXIDOREDUCTASE DOMAIN-CONTAINING PROTEIN 1"/>
    <property type="match status" value="1"/>
</dbReference>
<dbReference type="Pfam" id="PF01266">
    <property type="entry name" value="DAO"/>
    <property type="match status" value="1"/>
</dbReference>
<comment type="caution">
    <text evidence="3">The sequence shown here is derived from an EMBL/GenBank/DDBJ whole genome shotgun (WGS) entry which is preliminary data.</text>
</comment>
<dbReference type="GO" id="GO:0016491">
    <property type="term" value="F:oxidoreductase activity"/>
    <property type="evidence" value="ECO:0007669"/>
    <property type="project" value="UniProtKB-KW"/>
</dbReference>
<dbReference type="Gene3D" id="3.50.50.60">
    <property type="entry name" value="FAD/NAD(P)-binding domain"/>
    <property type="match status" value="1"/>
</dbReference>
<dbReference type="RefSeq" id="WP_320501359.1">
    <property type="nucleotide sequence ID" value="NZ_JAXCLX010000002.1"/>
</dbReference>
<gene>
    <name evidence="3" type="ORF">SMD31_13180</name>
</gene>
<dbReference type="Gene3D" id="3.30.9.10">
    <property type="entry name" value="D-Amino Acid Oxidase, subunit A, domain 2"/>
    <property type="match status" value="1"/>
</dbReference>
<dbReference type="PANTHER" id="PTHR13847">
    <property type="entry name" value="SARCOSINE DEHYDROGENASE-RELATED"/>
    <property type="match status" value="1"/>
</dbReference>
<proteinExistence type="predicted"/>
<evidence type="ECO:0000259" key="2">
    <source>
        <dbReference type="Pfam" id="PF01266"/>
    </source>
</evidence>
<dbReference type="EMBL" id="JAXCLX010000002">
    <property type="protein sequence ID" value="MDY0872888.1"/>
    <property type="molecule type" value="Genomic_DNA"/>
</dbReference>
<evidence type="ECO:0000256" key="1">
    <source>
        <dbReference type="ARBA" id="ARBA00023002"/>
    </source>
</evidence>
<name>A0ABU5DZZ5_9PROT</name>